<comment type="subcellular location">
    <subcellularLocation>
        <location evidence="1">Cytoplasm</location>
        <location evidence="1">Nucleoid</location>
    </subcellularLocation>
</comment>
<dbReference type="InterPro" id="IPR027444">
    <property type="entry name" value="H-NS_C_dom"/>
</dbReference>
<dbReference type="GO" id="GO:0009295">
    <property type="term" value="C:nucleoid"/>
    <property type="evidence" value="ECO:0007669"/>
    <property type="project" value="UniProtKB-SubCell"/>
</dbReference>
<dbReference type="AlphaFoldDB" id="A0A6P2GCZ1"/>
<organism evidence="7 8">
    <name type="scientific">Burkholderia anthina</name>
    <dbReference type="NCBI Taxonomy" id="179879"/>
    <lineage>
        <taxon>Bacteria</taxon>
        <taxon>Pseudomonadati</taxon>
        <taxon>Pseudomonadota</taxon>
        <taxon>Betaproteobacteria</taxon>
        <taxon>Burkholderiales</taxon>
        <taxon>Burkholderiaceae</taxon>
        <taxon>Burkholderia</taxon>
        <taxon>Burkholderia cepacia complex</taxon>
    </lineage>
</organism>
<dbReference type="Proteomes" id="UP000494201">
    <property type="component" value="Unassembled WGS sequence"/>
</dbReference>
<dbReference type="GO" id="GO:0000976">
    <property type="term" value="F:transcription cis-regulatory region binding"/>
    <property type="evidence" value="ECO:0007669"/>
    <property type="project" value="TreeGrafter"/>
</dbReference>
<dbReference type="GO" id="GO:0032993">
    <property type="term" value="C:protein-DNA complex"/>
    <property type="evidence" value="ECO:0007669"/>
    <property type="project" value="TreeGrafter"/>
</dbReference>
<dbReference type="EMBL" id="CABVLY010000017">
    <property type="protein sequence ID" value="VVU51583.1"/>
    <property type="molecule type" value="Genomic_DNA"/>
</dbReference>
<protein>
    <submittedName>
        <fullName evidence="6">H-NS histone family protein</fullName>
    </submittedName>
    <submittedName>
        <fullName evidence="7">Histidine biosynthesis protein</fullName>
    </submittedName>
</protein>
<evidence type="ECO:0000256" key="1">
    <source>
        <dbReference type="ARBA" id="ARBA00004453"/>
    </source>
</evidence>
<keyword evidence="9" id="KW-1185">Reference proteome</keyword>
<evidence type="ECO:0000259" key="5">
    <source>
        <dbReference type="Pfam" id="PF00816"/>
    </source>
</evidence>
<feature type="domain" description="DNA-binding protein H-NS-like C-terminal" evidence="5">
    <location>
        <begin position="64"/>
        <end position="87"/>
    </location>
</feature>
<reference evidence="6 9" key="2">
    <citation type="submission" date="2021-02" db="EMBL/GenBank/DDBJ databases">
        <title>Draft genome of the type strains Burkholderia anthina DSM16086.</title>
        <authorList>
            <person name="Hertel R."/>
            <person name="Meissner J."/>
            <person name="Poehlein A."/>
            <person name="Daniel R."/>
            <person name="Commichau F.M."/>
        </authorList>
    </citation>
    <scope>NUCLEOTIDE SEQUENCE [LARGE SCALE GENOMIC DNA]</scope>
    <source>
        <strain evidence="6 9">DSM 16086</strain>
    </source>
</reference>
<proteinExistence type="inferred from homology"/>
<dbReference type="PANTHER" id="PTHR38097:SF2">
    <property type="entry name" value="DNA-BINDING PROTEIN STPA"/>
    <property type="match status" value="1"/>
</dbReference>
<dbReference type="GO" id="GO:0001217">
    <property type="term" value="F:DNA-binding transcription repressor activity"/>
    <property type="evidence" value="ECO:0007669"/>
    <property type="project" value="TreeGrafter"/>
</dbReference>
<dbReference type="GO" id="GO:0003680">
    <property type="term" value="F:minor groove of adenine-thymine-rich DNA binding"/>
    <property type="evidence" value="ECO:0007669"/>
    <property type="project" value="TreeGrafter"/>
</dbReference>
<evidence type="ECO:0000313" key="9">
    <source>
        <dbReference type="Proteomes" id="UP000755577"/>
    </source>
</evidence>
<dbReference type="PANTHER" id="PTHR38097">
    <property type="match status" value="1"/>
</dbReference>
<evidence type="ECO:0000256" key="3">
    <source>
        <dbReference type="ARBA" id="ARBA00022490"/>
    </source>
</evidence>
<dbReference type="GO" id="GO:0003681">
    <property type="term" value="F:bent DNA binding"/>
    <property type="evidence" value="ECO:0007669"/>
    <property type="project" value="TreeGrafter"/>
</dbReference>
<reference evidence="7 8" key="1">
    <citation type="submission" date="2019-09" db="EMBL/GenBank/DDBJ databases">
        <authorList>
            <person name="Depoorter E."/>
        </authorList>
    </citation>
    <scope>NUCLEOTIDE SEQUENCE [LARGE SCALE GENOMIC DNA]</scope>
    <source>
        <strain evidence="7">LMG 20980</strain>
    </source>
</reference>
<dbReference type="Proteomes" id="UP000755577">
    <property type="component" value="Unassembled WGS sequence"/>
</dbReference>
<comment type="similarity">
    <text evidence="2">Belongs to the histone-like protein H-NS family.</text>
</comment>
<dbReference type="Gene3D" id="4.10.430.30">
    <property type="match status" value="1"/>
</dbReference>
<evidence type="ECO:0000313" key="8">
    <source>
        <dbReference type="Proteomes" id="UP000494201"/>
    </source>
</evidence>
<dbReference type="GO" id="GO:0005829">
    <property type="term" value="C:cytosol"/>
    <property type="evidence" value="ECO:0007669"/>
    <property type="project" value="TreeGrafter"/>
</dbReference>
<sequence>MTELQSLLRELEALDEKIEAICRAERAMALANVREMITRQGFTPREVFGFGSTSRTKLFSVRQKYFNPRTGETWCGRGRAPQWIRDQPREAYLLEQD</sequence>
<name>A0A6P2GCZ1_9BURK</name>
<dbReference type="SUPFAM" id="SSF81273">
    <property type="entry name" value="H-NS histone-like proteins"/>
    <property type="match status" value="1"/>
</dbReference>
<dbReference type="RefSeq" id="WP_162826164.1">
    <property type="nucleotide sequence ID" value="NZ_CABVLY010000017.1"/>
</dbReference>
<dbReference type="Pfam" id="PF00816">
    <property type="entry name" value="Histone_HNS"/>
    <property type="match status" value="1"/>
</dbReference>
<dbReference type="EMBL" id="JAFCIQ010000012">
    <property type="protein sequence ID" value="MBM2768256.1"/>
    <property type="molecule type" value="Genomic_DNA"/>
</dbReference>
<keyword evidence="3" id="KW-0963">Cytoplasm</keyword>
<evidence type="ECO:0000256" key="4">
    <source>
        <dbReference type="ARBA" id="ARBA00023125"/>
    </source>
</evidence>
<evidence type="ECO:0000256" key="2">
    <source>
        <dbReference type="ARBA" id="ARBA00010610"/>
    </source>
</evidence>
<accession>A0A6P2GCZ1</accession>
<evidence type="ECO:0000313" key="6">
    <source>
        <dbReference type="EMBL" id="MBM2768256.1"/>
    </source>
</evidence>
<dbReference type="GeneID" id="56502363"/>
<keyword evidence="4" id="KW-0238">DNA-binding</keyword>
<evidence type="ECO:0000313" key="7">
    <source>
        <dbReference type="EMBL" id="VVU51583.1"/>
    </source>
</evidence>
<gene>
    <name evidence="7" type="ORF">BAN20980_04305</name>
    <name evidence="6" type="ORF">JQK92_17690</name>
</gene>